<protein>
    <submittedName>
        <fullName evidence="1">Uncharacterized protein</fullName>
    </submittedName>
</protein>
<organism evidence="1 2">
    <name type="scientific">Pluteus cervinus</name>
    <dbReference type="NCBI Taxonomy" id="181527"/>
    <lineage>
        <taxon>Eukaryota</taxon>
        <taxon>Fungi</taxon>
        <taxon>Dikarya</taxon>
        <taxon>Basidiomycota</taxon>
        <taxon>Agaricomycotina</taxon>
        <taxon>Agaricomycetes</taxon>
        <taxon>Agaricomycetidae</taxon>
        <taxon>Agaricales</taxon>
        <taxon>Pluteineae</taxon>
        <taxon>Pluteaceae</taxon>
        <taxon>Pluteus</taxon>
    </lineage>
</organism>
<name>A0ACD3AFY9_9AGAR</name>
<sequence length="274" mass="31714">MWNISMGFGKLDASRRLTKSKLEITRHSFFHRSHSGISCIISQSRGRVSDGQGHVDLNDTNSRYKADDEIKTVDPRHRLTSINGLKDGCTLPPKTRPIPETAPTPKAQSTTHNEKPPSPLPVPKTPHPQTPEYAPICFETPNGDEESTERFNPLTITMSTDEGFQYQIRARRWQANGQSRHVYFAARMLQAAIRFNFRPFWNHFGEGDWVIIITHPRLHCSGDPTWHLSYRVYHEGDQFSHSTIHLYQNLDVSILDHNPRRWIHDTQRIPKHRR</sequence>
<dbReference type="Proteomes" id="UP000308600">
    <property type="component" value="Unassembled WGS sequence"/>
</dbReference>
<gene>
    <name evidence="1" type="ORF">BDN72DRAFT_861108</name>
</gene>
<keyword evidence="2" id="KW-1185">Reference proteome</keyword>
<proteinExistence type="predicted"/>
<accession>A0ACD3AFY9</accession>
<reference evidence="1 2" key="1">
    <citation type="journal article" date="2019" name="Nat. Ecol. Evol.">
        <title>Megaphylogeny resolves global patterns of mushroom evolution.</title>
        <authorList>
            <person name="Varga T."/>
            <person name="Krizsan K."/>
            <person name="Foldi C."/>
            <person name="Dima B."/>
            <person name="Sanchez-Garcia M."/>
            <person name="Sanchez-Ramirez S."/>
            <person name="Szollosi G.J."/>
            <person name="Szarkandi J.G."/>
            <person name="Papp V."/>
            <person name="Albert L."/>
            <person name="Andreopoulos W."/>
            <person name="Angelini C."/>
            <person name="Antonin V."/>
            <person name="Barry K.W."/>
            <person name="Bougher N.L."/>
            <person name="Buchanan P."/>
            <person name="Buyck B."/>
            <person name="Bense V."/>
            <person name="Catcheside P."/>
            <person name="Chovatia M."/>
            <person name="Cooper J."/>
            <person name="Damon W."/>
            <person name="Desjardin D."/>
            <person name="Finy P."/>
            <person name="Geml J."/>
            <person name="Haridas S."/>
            <person name="Hughes K."/>
            <person name="Justo A."/>
            <person name="Karasinski D."/>
            <person name="Kautmanova I."/>
            <person name="Kiss B."/>
            <person name="Kocsube S."/>
            <person name="Kotiranta H."/>
            <person name="LaButti K.M."/>
            <person name="Lechner B.E."/>
            <person name="Liimatainen K."/>
            <person name="Lipzen A."/>
            <person name="Lukacs Z."/>
            <person name="Mihaltcheva S."/>
            <person name="Morgado L.N."/>
            <person name="Niskanen T."/>
            <person name="Noordeloos M.E."/>
            <person name="Ohm R.A."/>
            <person name="Ortiz-Santana B."/>
            <person name="Ovrebo C."/>
            <person name="Racz N."/>
            <person name="Riley R."/>
            <person name="Savchenko A."/>
            <person name="Shiryaev A."/>
            <person name="Soop K."/>
            <person name="Spirin V."/>
            <person name="Szebenyi C."/>
            <person name="Tomsovsky M."/>
            <person name="Tulloss R.E."/>
            <person name="Uehling J."/>
            <person name="Grigoriev I.V."/>
            <person name="Vagvolgyi C."/>
            <person name="Papp T."/>
            <person name="Martin F.M."/>
            <person name="Miettinen O."/>
            <person name="Hibbett D.S."/>
            <person name="Nagy L.G."/>
        </authorList>
    </citation>
    <scope>NUCLEOTIDE SEQUENCE [LARGE SCALE GENOMIC DNA]</scope>
    <source>
        <strain evidence="1 2">NL-1719</strain>
    </source>
</reference>
<dbReference type="EMBL" id="ML208460">
    <property type="protein sequence ID" value="TFK64818.1"/>
    <property type="molecule type" value="Genomic_DNA"/>
</dbReference>
<evidence type="ECO:0000313" key="1">
    <source>
        <dbReference type="EMBL" id="TFK64818.1"/>
    </source>
</evidence>
<evidence type="ECO:0000313" key="2">
    <source>
        <dbReference type="Proteomes" id="UP000308600"/>
    </source>
</evidence>